<dbReference type="EMBL" id="JFZT01000019">
    <property type="protein sequence ID" value="EZQ10885.1"/>
    <property type="molecule type" value="Genomic_DNA"/>
</dbReference>
<dbReference type="RefSeq" id="WP_048098984.1">
    <property type="nucleotide sequence ID" value="NZ_JFZT01000019.1"/>
</dbReference>
<evidence type="ECO:0000256" key="2">
    <source>
        <dbReference type="ARBA" id="ARBA00008072"/>
    </source>
</evidence>
<name>A0A031LSZ1_9CREN</name>
<dbReference type="InterPro" id="IPR013149">
    <property type="entry name" value="ADH-like_C"/>
</dbReference>
<feature type="domain" description="Enoyl reductase (ER)" evidence="6">
    <location>
        <begin position="10"/>
        <end position="313"/>
    </location>
</feature>
<gene>
    <name evidence="7" type="ORF">CM19_03395</name>
</gene>
<dbReference type="OrthoDB" id="8709at2157"/>
<dbReference type="Pfam" id="PF00107">
    <property type="entry name" value="ADH_zinc_N"/>
    <property type="match status" value="1"/>
</dbReference>
<dbReference type="InterPro" id="IPR020843">
    <property type="entry name" value="ER"/>
</dbReference>
<evidence type="ECO:0000256" key="3">
    <source>
        <dbReference type="ARBA" id="ARBA00022723"/>
    </source>
</evidence>
<reference evidence="7 8" key="1">
    <citation type="submission" date="2014-03" db="EMBL/GenBank/DDBJ databases">
        <title>Draft genome sequence of the novel thermoacidophilic archaea Acidianus copahuensis ALE1 strain, isolated from Copahue volcanic area in Neuquen Argentina.</title>
        <authorList>
            <person name="Urbieta M.S."/>
            <person name="Rascovan N."/>
            <person name="Castro C."/>
            <person name="Revale S."/>
            <person name="Giaveno M.A."/>
            <person name="Vazquez M.P."/>
            <person name="Donati E.R."/>
        </authorList>
    </citation>
    <scope>NUCLEOTIDE SEQUENCE [LARGE SCALE GENOMIC DNA]</scope>
    <source>
        <strain evidence="7 8">ALE1</strain>
    </source>
</reference>
<organism evidence="7 8">
    <name type="scientific">Candidatus Acidianus copahuensis</name>
    <dbReference type="NCBI Taxonomy" id="1160895"/>
    <lineage>
        <taxon>Archaea</taxon>
        <taxon>Thermoproteota</taxon>
        <taxon>Thermoprotei</taxon>
        <taxon>Sulfolobales</taxon>
        <taxon>Sulfolobaceae</taxon>
        <taxon>Acidianus</taxon>
    </lineage>
</organism>
<dbReference type="GO" id="GO:0004022">
    <property type="term" value="F:alcohol dehydrogenase (NAD+) activity"/>
    <property type="evidence" value="ECO:0007669"/>
    <property type="project" value="TreeGrafter"/>
</dbReference>
<dbReference type="InterPro" id="IPR013154">
    <property type="entry name" value="ADH-like_N"/>
</dbReference>
<evidence type="ECO:0000256" key="1">
    <source>
        <dbReference type="ARBA" id="ARBA00001947"/>
    </source>
</evidence>
<dbReference type="GO" id="GO:0005737">
    <property type="term" value="C:cytoplasm"/>
    <property type="evidence" value="ECO:0007669"/>
    <property type="project" value="TreeGrafter"/>
</dbReference>
<evidence type="ECO:0000259" key="6">
    <source>
        <dbReference type="SMART" id="SM00829"/>
    </source>
</evidence>
<dbReference type="PANTHER" id="PTHR42940:SF8">
    <property type="entry name" value="VACUOLAR PROTEIN SORTING-ASSOCIATED PROTEIN 11"/>
    <property type="match status" value="1"/>
</dbReference>
<dbReference type="GO" id="GO:0046872">
    <property type="term" value="F:metal ion binding"/>
    <property type="evidence" value="ECO:0007669"/>
    <property type="project" value="UniProtKB-KW"/>
</dbReference>
<dbReference type="Gene3D" id="3.90.180.10">
    <property type="entry name" value="Medium-chain alcohol dehydrogenases, catalytic domain"/>
    <property type="match status" value="1"/>
</dbReference>
<protein>
    <submittedName>
        <fullName evidence="7">Alcohol dehydrogenase</fullName>
    </submittedName>
</protein>
<dbReference type="AlphaFoldDB" id="A0A031LSZ1"/>
<keyword evidence="3" id="KW-0479">Metal-binding</keyword>
<comment type="similarity">
    <text evidence="2">Belongs to the zinc-containing alcohol dehydrogenase family.</text>
</comment>
<keyword evidence="4" id="KW-0862">Zinc</keyword>
<keyword evidence="8" id="KW-1185">Reference proteome</keyword>
<dbReference type="STRING" id="1160895.CM19_03395"/>
<dbReference type="PANTHER" id="PTHR42940">
    <property type="entry name" value="ALCOHOL DEHYDROGENASE 1-RELATED"/>
    <property type="match status" value="1"/>
</dbReference>
<dbReference type="Proteomes" id="UP000024332">
    <property type="component" value="Unassembled WGS sequence"/>
</dbReference>
<proteinExistence type="inferred from homology"/>
<sequence length="316" mass="34709">MKALVLEKPGLENLKLKDLDVPNGEGVLVKIVIAGLTMLDYMSVSKGENTPVIPGVEFAGIIEEGEMKGKKASIYTRTFDGTCKMCKRGMEMFCLSGKRMGIDVNGGFEEYIRVPRENLVVSDLPWETLASMSISALAPYHALKTADIKRGDTVVVLGASGNTGIFSLQIAERLGARVIGITNGPLRISRYTFTYDEAEERVKEITDGEKADVVINQLGASKFPLALKLVRKGGKIVVFGTMQGKDTNLDLSWLYLNHVSIIGTVRGTLKEMMELAEICKDCNPYVWKELALEDGSYALSLLFSKQRKGRVFLKIG</sequence>
<dbReference type="InterPro" id="IPR011032">
    <property type="entry name" value="GroES-like_sf"/>
</dbReference>
<dbReference type="Pfam" id="PF08240">
    <property type="entry name" value="ADH_N"/>
    <property type="match status" value="1"/>
</dbReference>
<evidence type="ECO:0000313" key="7">
    <source>
        <dbReference type="EMBL" id="EZQ10885.1"/>
    </source>
</evidence>
<dbReference type="SUPFAM" id="SSF51735">
    <property type="entry name" value="NAD(P)-binding Rossmann-fold domains"/>
    <property type="match status" value="1"/>
</dbReference>
<keyword evidence="5" id="KW-0560">Oxidoreductase</keyword>
<evidence type="ECO:0000256" key="4">
    <source>
        <dbReference type="ARBA" id="ARBA00022833"/>
    </source>
</evidence>
<dbReference type="SUPFAM" id="SSF50129">
    <property type="entry name" value="GroES-like"/>
    <property type="match status" value="1"/>
</dbReference>
<comment type="caution">
    <text evidence="7">The sequence shown here is derived from an EMBL/GenBank/DDBJ whole genome shotgun (WGS) entry which is preliminary data.</text>
</comment>
<accession>A0A031LSZ1</accession>
<dbReference type="InterPro" id="IPR036291">
    <property type="entry name" value="NAD(P)-bd_dom_sf"/>
</dbReference>
<evidence type="ECO:0000256" key="5">
    <source>
        <dbReference type="ARBA" id="ARBA00023002"/>
    </source>
</evidence>
<evidence type="ECO:0000313" key="8">
    <source>
        <dbReference type="Proteomes" id="UP000024332"/>
    </source>
</evidence>
<comment type="cofactor">
    <cofactor evidence="1">
        <name>Zn(2+)</name>
        <dbReference type="ChEBI" id="CHEBI:29105"/>
    </cofactor>
</comment>
<dbReference type="SMART" id="SM00829">
    <property type="entry name" value="PKS_ER"/>
    <property type="match status" value="1"/>
</dbReference>